<dbReference type="PANTHER" id="PTHR43563:SF1">
    <property type="entry name" value="AMINE OXIDASE [FLAVIN-CONTAINING] B"/>
    <property type="match status" value="1"/>
</dbReference>
<name>A0A1C4WXD7_9ACTN</name>
<dbReference type="InterPro" id="IPR001613">
    <property type="entry name" value="Flavin_amine_oxidase"/>
</dbReference>
<dbReference type="Pfam" id="PF01593">
    <property type="entry name" value="Amino_oxidase"/>
    <property type="match status" value="1"/>
</dbReference>
<dbReference type="InterPro" id="IPR050703">
    <property type="entry name" value="Flavin_MAO"/>
</dbReference>
<dbReference type="Gene3D" id="3.50.50.60">
    <property type="entry name" value="FAD/NAD(P)-binding domain"/>
    <property type="match status" value="1"/>
</dbReference>
<evidence type="ECO:0000256" key="2">
    <source>
        <dbReference type="ARBA" id="ARBA00005995"/>
    </source>
</evidence>
<dbReference type="InterPro" id="IPR036188">
    <property type="entry name" value="FAD/NAD-bd_sf"/>
</dbReference>
<evidence type="ECO:0000313" key="7">
    <source>
        <dbReference type="Proteomes" id="UP000198797"/>
    </source>
</evidence>
<dbReference type="Proteomes" id="UP000198797">
    <property type="component" value="Unassembled WGS sequence"/>
</dbReference>
<feature type="binding site" evidence="4">
    <location>
        <begin position="38"/>
        <end position="39"/>
    </location>
    <ligand>
        <name>FAD</name>
        <dbReference type="ChEBI" id="CHEBI:57692"/>
    </ligand>
</feature>
<dbReference type="PRINTS" id="PR00757">
    <property type="entry name" value="AMINEOXDASEF"/>
</dbReference>
<protein>
    <submittedName>
        <fullName evidence="6">Monoamine oxidase</fullName>
    </submittedName>
</protein>
<proteinExistence type="inferred from homology"/>
<keyword evidence="3" id="KW-0560">Oxidoreductase</keyword>
<dbReference type="InterPro" id="IPR002937">
    <property type="entry name" value="Amino_oxidase"/>
</dbReference>
<evidence type="ECO:0000256" key="4">
    <source>
        <dbReference type="PIRSR" id="PIRSR601613-1"/>
    </source>
</evidence>
<feature type="domain" description="Amine oxidase" evidence="5">
    <location>
        <begin position="18"/>
        <end position="442"/>
    </location>
</feature>
<dbReference type="EMBL" id="FMCU01000004">
    <property type="protein sequence ID" value="SCF00896.1"/>
    <property type="molecule type" value="Genomic_DNA"/>
</dbReference>
<accession>A0A1C4WXD7</accession>
<evidence type="ECO:0000313" key="6">
    <source>
        <dbReference type="EMBL" id="SCF00896.1"/>
    </source>
</evidence>
<dbReference type="AlphaFoldDB" id="A0A1C4WXD7"/>
<sequence length="447" mass="47157">GWVGYARAMRVVVVGGGFSGLAAAAVLWRGGARVRVLEARERIGGRVLTRRLDDGTALDLGAQWIGPTQERMAALVAGYGLDTFPSAAHGRTAVRWDGQLREAPPESARRLVDLLDRLAAEVDPAAPWRAARADEWDRFTLGGWLATVAPDPVTARYVGRLLAGGLLAADPDEVSLLQVLFYLRSGGGSALLLGMAGGAQQDRIVGGPPALAERMAAALPAGTVRPGAPVRAIHQDDLKVVAYTDDGAYPAEAVVVAMAPALAGRIAYSPALPVLRDGLTQRMPMGSALKLHAVYPTPFWRAAGRSGVTTSAEGPVTETVDNSIPGSTRGVLTAFSYGRQARELRRLSPGRRQAAVLAALVQLVGPAAAEPDDLIEYDWSADEWTRGCFCGSLTPGSWRDYGPALRQPVGRVHWAGTETAIRWAGYLEGAVLAGERAAAEILARPAT</sequence>
<feature type="binding site" evidence="4">
    <location>
        <position position="418"/>
    </location>
    <ligand>
        <name>FAD</name>
        <dbReference type="ChEBI" id="CHEBI:57692"/>
    </ligand>
</feature>
<feature type="non-terminal residue" evidence="6">
    <location>
        <position position="1"/>
    </location>
</feature>
<feature type="binding site" evidence="4">
    <location>
        <position position="230"/>
    </location>
    <ligand>
        <name>FAD</name>
        <dbReference type="ChEBI" id="CHEBI:57692"/>
    </ligand>
</feature>
<dbReference type="SUPFAM" id="SSF54373">
    <property type="entry name" value="FAD-linked reductases, C-terminal domain"/>
    <property type="match status" value="1"/>
</dbReference>
<evidence type="ECO:0000256" key="3">
    <source>
        <dbReference type="ARBA" id="ARBA00023002"/>
    </source>
</evidence>
<evidence type="ECO:0000256" key="1">
    <source>
        <dbReference type="ARBA" id="ARBA00001974"/>
    </source>
</evidence>
<reference evidence="7" key="1">
    <citation type="submission" date="2016-06" db="EMBL/GenBank/DDBJ databases">
        <authorList>
            <person name="Varghese N."/>
            <person name="Submissions Spin"/>
        </authorList>
    </citation>
    <scope>NUCLEOTIDE SEQUENCE [LARGE SCALE GENOMIC DNA]</scope>
    <source>
        <strain evidence="7">DSM 44100</strain>
    </source>
</reference>
<dbReference type="SUPFAM" id="SSF51905">
    <property type="entry name" value="FAD/NAD(P)-binding domain"/>
    <property type="match status" value="1"/>
</dbReference>
<evidence type="ECO:0000259" key="5">
    <source>
        <dbReference type="Pfam" id="PF01593"/>
    </source>
</evidence>
<organism evidence="6 7">
    <name type="scientific">Micromonospora matsumotoense</name>
    <dbReference type="NCBI Taxonomy" id="121616"/>
    <lineage>
        <taxon>Bacteria</taxon>
        <taxon>Bacillati</taxon>
        <taxon>Actinomycetota</taxon>
        <taxon>Actinomycetes</taxon>
        <taxon>Micromonosporales</taxon>
        <taxon>Micromonosporaceae</taxon>
        <taxon>Micromonospora</taxon>
    </lineage>
</organism>
<dbReference type="PANTHER" id="PTHR43563">
    <property type="entry name" value="AMINE OXIDASE"/>
    <property type="match status" value="1"/>
</dbReference>
<feature type="binding site" evidence="4">
    <location>
        <position position="335"/>
    </location>
    <ligand>
        <name>substrate</name>
    </ligand>
</feature>
<comment type="cofactor">
    <cofactor evidence="1">
        <name>FAD</name>
        <dbReference type="ChEBI" id="CHEBI:57692"/>
    </cofactor>
</comment>
<gene>
    <name evidence="6" type="ORF">GA0070216_1041</name>
</gene>
<dbReference type="STRING" id="121616.GA0070216_1041"/>
<keyword evidence="7" id="KW-1185">Reference proteome</keyword>
<feature type="binding site" evidence="4">
    <location>
        <position position="19"/>
    </location>
    <ligand>
        <name>FAD</name>
        <dbReference type="ChEBI" id="CHEBI:57692"/>
    </ligand>
</feature>
<comment type="similarity">
    <text evidence="2">Belongs to the flavin monoamine oxidase family.</text>
</comment>
<dbReference type="GO" id="GO:0016491">
    <property type="term" value="F:oxidoreductase activity"/>
    <property type="evidence" value="ECO:0007669"/>
    <property type="project" value="UniProtKB-KW"/>
</dbReference>